<dbReference type="InterPro" id="IPR000504">
    <property type="entry name" value="RRM_dom"/>
</dbReference>
<proteinExistence type="predicted"/>
<sequence>MARKRKLSSQVIAEEEEEEEDQPTGYSSEEEDDGEEEDGDEEADEEGDEEEDDQEDDDDDDDGEEEEVDGDDDENNQAEVKEEDLSSKESIIKFLQPFAKDQLIEILKEAVRTNPSLLSRVLNVAETDPIHRNIFVHGLGFEVTSETLSAVFSPFGKIAECKVVTDHTTGRCKGFGFVLFRLRSAAQRALKEPLKKIGNRMVSCQLASLGAPGNSKELGQQAVSEVTGRKIYVNNVGVNINPERLLDFFSKFGEIEQGPLGCDPATGKFRGYALFYYKTVEGCNKALEEPTKHFEGCELRCQRAFEGPSKKHTTQMAPMVATNAVPGGAQKNDLALSYASAVALMGQNLGQGATIGQSGRVGLLNPAAGLSPALSGGVAGIPSMPYAVGSANRASGLGVNSISPSVIGSYGSLAALQGLGAYQPTPTEISRSRSGIGSIGASGLQPF</sequence>
<dbReference type="PANTHER" id="PTHR48024:SF9">
    <property type="entry name" value="UBP1-ASSOCIATED PROTEINS 1A-RELATED"/>
    <property type="match status" value="1"/>
</dbReference>
<keyword evidence="1 2" id="KW-0694">RNA-binding</keyword>
<evidence type="ECO:0000313" key="5">
    <source>
        <dbReference type="EMBL" id="KAK8941387.1"/>
    </source>
</evidence>
<dbReference type="Gene3D" id="3.30.70.330">
    <property type="match status" value="2"/>
</dbReference>
<evidence type="ECO:0000256" key="3">
    <source>
        <dbReference type="SAM" id="MobiDB-lite"/>
    </source>
</evidence>
<evidence type="ECO:0000256" key="1">
    <source>
        <dbReference type="ARBA" id="ARBA00022884"/>
    </source>
</evidence>
<dbReference type="EMBL" id="JBBWWQ010000008">
    <property type="protein sequence ID" value="KAK8941387.1"/>
    <property type="molecule type" value="Genomic_DNA"/>
</dbReference>
<feature type="domain" description="RRM" evidence="4">
    <location>
        <begin position="229"/>
        <end position="306"/>
    </location>
</feature>
<evidence type="ECO:0000313" key="6">
    <source>
        <dbReference type="Proteomes" id="UP001418222"/>
    </source>
</evidence>
<evidence type="ECO:0000259" key="4">
    <source>
        <dbReference type="PROSITE" id="PS50102"/>
    </source>
</evidence>
<dbReference type="InterPro" id="IPR050886">
    <property type="entry name" value="RNA-binding_reg"/>
</dbReference>
<feature type="region of interest" description="Disordered" evidence="3">
    <location>
        <begin position="1"/>
        <end position="86"/>
    </location>
</feature>
<feature type="compositionally biased region" description="Acidic residues" evidence="3">
    <location>
        <begin position="13"/>
        <end position="76"/>
    </location>
</feature>
<dbReference type="InterPro" id="IPR012677">
    <property type="entry name" value="Nucleotide-bd_a/b_plait_sf"/>
</dbReference>
<reference evidence="5 6" key="1">
    <citation type="journal article" date="2022" name="Nat. Plants">
        <title>Genomes of leafy and leafless Platanthera orchids illuminate the evolution of mycoheterotrophy.</title>
        <authorList>
            <person name="Li M.H."/>
            <person name="Liu K.W."/>
            <person name="Li Z."/>
            <person name="Lu H.C."/>
            <person name="Ye Q.L."/>
            <person name="Zhang D."/>
            <person name="Wang J.Y."/>
            <person name="Li Y.F."/>
            <person name="Zhong Z.M."/>
            <person name="Liu X."/>
            <person name="Yu X."/>
            <person name="Liu D.K."/>
            <person name="Tu X.D."/>
            <person name="Liu B."/>
            <person name="Hao Y."/>
            <person name="Liao X.Y."/>
            <person name="Jiang Y.T."/>
            <person name="Sun W.H."/>
            <person name="Chen J."/>
            <person name="Chen Y.Q."/>
            <person name="Ai Y."/>
            <person name="Zhai J.W."/>
            <person name="Wu S.S."/>
            <person name="Zhou Z."/>
            <person name="Hsiao Y.Y."/>
            <person name="Wu W.L."/>
            <person name="Chen Y.Y."/>
            <person name="Lin Y.F."/>
            <person name="Hsu J.L."/>
            <person name="Li C.Y."/>
            <person name="Wang Z.W."/>
            <person name="Zhao X."/>
            <person name="Zhong W.Y."/>
            <person name="Ma X.K."/>
            <person name="Ma L."/>
            <person name="Huang J."/>
            <person name="Chen G.Z."/>
            <person name="Huang M.Z."/>
            <person name="Huang L."/>
            <person name="Peng D.H."/>
            <person name="Luo Y.B."/>
            <person name="Zou S.Q."/>
            <person name="Chen S.P."/>
            <person name="Lan S."/>
            <person name="Tsai W.C."/>
            <person name="Van de Peer Y."/>
            <person name="Liu Z.J."/>
        </authorList>
    </citation>
    <scope>NUCLEOTIDE SEQUENCE [LARGE SCALE GENOMIC DNA]</scope>
    <source>
        <strain evidence="5">Lor287</strain>
    </source>
</reference>
<feature type="domain" description="RRM" evidence="4">
    <location>
        <begin position="132"/>
        <end position="234"/>
    </location>
</feature>
<dbReference type="PANTHER" id="PTHR48024">
    <property type="entry name" value="GEO13361P1-RELATED"/>
    <property type="match status" value="1"/>
</dbReference>
<evidence type="ECO:0000256" key="2">
    <source>
        <dbReference type="PROSITE-ProRule" id="PRU00176"/>
    </source>
</evidence>
<dbReference type="SUPFAM" id="SSF54928">
    <property type="entry name" value="RNA-binding domain, RBD"/>
    <property type="match status" value="2"/>
</dbReference>
<dbReference type="SMART" id="SM00360">
    <property type="entry name" value="RRM"/>
    <property type="match status" value="2"/>
</dbReference>
<organism evidence="5 6">
    <name type="scientific">Platanthera zijinensis</name>
    <dbReference type="NCBI Taxonomy" id="2320716"/>
    <lineage>
        <taxon>Eukaryota</taxon>
        <taxon>Viridiplantae</taxon>
        <taxon>Streptophyta</taxon>
        <taxon>Embryophyta</taxon>
        <taxon>Tracheophyta</taxon>
        <taxon>Spermatophyta</taxon>
        <taxon>Magnoliopsida</taxon>
        <taxon>Liliopsida</taxon>
        <taxon>Asparagales</taxon>
        <taxon>Orchidaceae</taxon>
        <taxon>Orchidoideae</taxon>
        <taxon>Orchideae</taxon>
        <taxon>Orchidinae</taxon>
        <taxon>Platanthera</taxon>
    </lineage>
</organism>
<name>A0AAP0G716_9ASPA</name>
<dbReference type="InterPro" id="IPR035979">
    <property type="entry name" value="RBD_domain_sf"/>
</dbReference>
<dbReference type="Proteomes" id="UP001418222">
    <property type="component" value="Unassembled WGS sequence"/>
</dbReference>
<keyword evidence="6" id="KW-1185">Reference proteome</keyword>
<dbReference type="GO" id="GO:0005634">
    <property type="term" value="C:nucleus"/>
    <property type="evidence" value="ECO:0007669"/>
    <property type="project" value="TreeGrafter"/>
</dbReference>
<accession>A0AAP0G716</accession>
<comment type="caution">
    <text evidence="5">The sequence shown here is derived from an EMBL/GenBank/DDBJ whole genome shotgun (WGS) entry which is preliminary data.</text>
</comment>
<dbReference type="GO" id="GO:0003723">
    <property type="term" value="F:RNA binding"/>
    <property type="evidence" value="ECO:0007669"/>
    <property type="project" value="UniProtKB-UniRule"/>
</dbReference>
<dbReference type="Pfam" id="PF00076">
    <property type="entry name" value="RRM_1"/>
    <property type="match status" value="2"/>
</dbReference>
<gene>
    <name evidence="5" type="primary">RBP47B'</name>
    <name evidence="5" type="ORF">KSP39_PZI010446</name>
</gene>
<dbReference type="AlphaFoldDB" id="A0AAP0G716"/>
<protein>
    <submittedName>
        <fullName evidence="5">Polyadenylate-binding protein RBP47B</fullName>
    </submittedName>
</protein>
<dbReference type="PROSITE" id="PS50102">
    <property type="entry name" value="RRM"/>
    <property type="match status" value="2"/>
</dbReference>